<comment type="cofactor">
    <cofactor evidence="1">
        <name>Mn(2+)</name>
        <dbReference type="ChEBI" id="CHEBI:29035"/>
    </cofactor>
    <text evidence="1">Binds 1 Mn(2+) per subunit.</text>
</comment>
<keyword evidence="1" id="KW-0285">Flavoprotein</keyword>
<dbReference type="InterPro" id="IPR002830">
    <property type="entry name" value="UbiD"/>
</dbReference>
<keyword evidence="1" id="KW-0058">Aromatic hydrocarbons catabolism</keyword>
<proteinExistence type="inferred from homology"/>
<comment type="function">
    <text evidence="1">Catalyzes the prenyl-FMN-dependent decarboxylation of pyrrole-2-carboxylate (P2C). Can also catalyze the carboxylation of pyrrole in the presence of elevated concentrations of CO(2) or bicarbonate.</text>
</comment>
<feature type="domain" description="3-octaprenyl-4-hydroxybenzoate carboxy-lyase-like C-terminal" evidence="4">
    <location>
        <begin position="340"/>
        <end position="475"/>
    </location>
</feature>
<accession>A0A1X2LDM7</accession>
<dbReference type="InterPro" id="IPR049381">
    <property type="entry name" value="UbiD-like_C"/>
</dbReference>
<dbReference type="RefSeq" id="WP_085288534.1">
    <property type="nucleotide sequence ID" value="NZ_NCXM01000002.1"/>
</dbReference>
<evidence type="ECO:0000313" key="5">
    <source>
        <dbReference type="EMBL" id="OSC32110.1"/>
    </source>
</evidence>
<dbReference type="Pfam" id="PF20696">
    <property type="entry name" value="UbiD_C"/>
    <property type="match status" value="1"/>
</dbReference>
<feature type="binding site" evidence="1">
    <location>
        <position position="209"/>
    </location>
    <ligand>
        <name>Mn(2+)</name>
        <dbReference type="ChEBI" id="CHEBI:29035"/>
    </ligand>
</feature>
<dbReference type="HAMAP" id="MF_01983">
    <property type="entry name" value="UbiD_FDC"/>
    <property type="match status" value="1"/>
</dbReference>
<dbReference type="PANTHER" id="PTHR30108">
    <property type="entry name" value="3-OCTAPRENYL-4-HYDROXYBENZOATE CARBOXY-LYASE-RELATED"/>
    <property type="match status" value="1"/>
</dbReference>
<keyword evidence="6" id="KW-1185">Reference proteome</keyword>
<keyword evidence="1" id="KW-0210">Decarboxylase</keyword>
<comment type="similarity">
    <text evidence="1">Belongs to the UbiD family. UbiD-like/FDC subfamily.</text>
</comment>
<keyword evidence="1" id="KW-0288">FMN</keyword>
<dbReference type="InterPro" id="IPR048304">
    <property type="entry name" value="UbiD_Rift_dom"/>
</dbReference>
<evidence type="ECO:0000259" key="3">
    <source>
        <dbReference type="Pfam" id="PF20695"/>
    </source>
</evidence>
<dbReference type="GO" id="GO:0034941">
    <property type="term" value="F:pyrrole-2-carboxylate decarboxylase activity"/>
    <property type="evidence" value="ECO:0007669"/>
    <property type="project" value="UniProtKB-EC"/>
</dbReference>
<comment type="catalytic activity">
    <reaction evidence="1">
        <text>pyrrole-2-carboxylate + H2O = 1H-pyrrole + hydrogencarbonate</text>
        <dbReference type="Rhea" id="RHEA:31379"/>
        <dbReference type="ChEBI" id="CHEBI:15377"/>
        <dbReference type="ChEBI" id="CHEBI:17544"/>
        <dbReference type="ChEBI" id="CHEBI:19203"/>
        <dbReference type="ChEBI" id="CHEBI:27660"/>
        <dbReference type="EC" id="4.1.1.93"/>
    </reaction>
</comment>
<dbReference type="SUPFAM" id="SSF143968">
    <property type="entry name" value="UbiD C-terminal domain-like"/>
    <property type="match status" value="1"/>
</dbReference>
<dbReference type="NCBIfam" id="TIGR00148">
    <property type="entry name" value="UbiD family decarboxylase"/>
    <property type="match status" value="1"/>
</dbReference>
<dbReference type="Pfam" id="PF01977">
    <property type="entry name" value="UbiD"/>
    <property type="match status" value="1"/>
</dbReference>
<reference evidence="5 6" key="1">
    <citation type="submission" date="2017-04" db="EMBL/GenBank/DDBJ databases">
        <title>The new phylogeny of genus Mycobacterium.</title>
        <authorList>
            <person name="Tortoli E."/>
            <person name="Trovato A."/>
            <person name="Cirillo D.M."/>
        </authorList>
    </citation>
    <scope>NUCLEOTIDE SEQUENCE [LARGE SCALE GENOMIC DNA]</scope>
    <source>
        <strain evidence="5 6">DSM 45247</strain>
    </source>
</reference>
<dbReference type="Proteomes" id="UP000242320">
    <property type="component" value="Unassembled WGS sequence"/>
</dbReference>
<feature type="domain" description="3-octaprenyl-4-hydroxybenzoate carboxy-lyase-like Rift-related" evidence="2">
    <location>
        <begin position="133"/>
        <end position="335"/>
    </location>
</feature>
<gene>
    <name evidence="5" type="ORF">B8W69_03215</name>
</gene>
<dbReference type="Gene3D" id="1.20.5.4570">
    <property type="match status" value="1"/>
</dbReference>
<evidence type="ECO:0000256" key="1">
    <source>
        <dbReference type="HAMAP-Rule" id="MF_01983"/>
    </source>
</evidence>
<feature type="active site" description="Proton donor" evidence="1">
    <location>
        <position position="299"/>
    </location>
</feature>
<dbReference type="OrthoDB" id="9809841at2"/>
<dbReference type="InterPro" id="IPR032903">
    <property type="entry name" value="FDC-like"/>
</dbReference>
<keyword evidence="1" id="KW-0479">Metal-binding</keyword>
<comment type="caution">
    <text evidence="5">The sequence shown here is derived from an EMBL/GenBank/DDBJ whole genome shotgun (WGS) entry which is preliminary data.</text>
</comment>
<keyword evidence="1" id="KW-0464">Manganese</keyword>
<organism evidence="5 6">
    <name type="scientific">Mycolicibacterium vulneris</name>
    <dbReference type="NCBI Taxonomy" id="547163"/>
    <lineage>
        <taxon>Bacteria</taxon>
        <taxon>Bacillati</taxon>
        <taxon>Actinomycetota</taxon>
        <taxon>Actinomycetes</taxon>
        <taxon>Mycobacteriales</taxon>
        <taxon>Mycobacteriaceae</taxon>
        <taxon>Mycolicibacterium</taxon>
    </lineage>
</organism>
<evidence type="ECO:0000313" key="6">
    <source>
        <dbReference type="Proteomes" id="UP000242320"/>
    </source>
</evidence>
<feature type="binding site" evidence="1">
    <location>
        <position position="250"/>
    </location>
    <ligand>
        <name>Mn(2+)</name>
        <dbReference type="ChEBI" id="CHEBI:29035"/>
    </ligand>
</feature>
<feature type="binding site" evidence="1">
    <location>
        <position position="189"/>
    </location>
    <ligand>
        <name>prenylated FMN</name>
        <dbReference type="ChEBI" id="CHEBI:87746"/>
    </ligand>
</feature>
<sequence length="517" mass="56578">MTLMQIAPYPARPVDPKAHIGRHFNSFRDYVEALKDIGEIQEIDQAVDWNLEMGAIIRHSTETKAAAPLFNNVIGADPGLRAMGAPAATSRQPGLYLARLAMMMGHDPHATGLELVEAYVEAKSRPVLAPILVSRDKAPCKQNVMLGEHVDLTRFPVPYIHDGDGGRYIQTAGVNIVRSPDGTWTNWSVNRSMLVDNNHLTGLVIPEQHIGIVHGMWKQEGKPTPWALALGAPPAAMLAAGAPMPAYVNEHDFVSQLTGAPVELVKCETVDLEVPATAEIVLEGFISDTETAMEGPLGEYGGYTMGEPEPWPLFTVTAVTYRNRAILPVIAPGRPVEDVHTIWGLGISAESLDLCRKAQLPVTACWTPLDSATHWMVVTVPDSWHDDTGLSVEDFLHRVGQTIFASHTGWQFPKILVMGDDIDPTDLAQVVWAFATRCHPGSGEILFSKTKLGFWVAYLDSSEKYTGRGGQALYNCLMHPQAIGRPLPEVASFTTAYPKALQQKVLANWQNYGYPPE</sequence>
<dbReference type="GO" id="GO:0005737">
    <property type="term" value="C:cytoplasm"/>
    <property type="evidence" value="ECO:0007669"/>
    <property type="project" value="TreeGrafter"/>
</dbReference>
<feature type="binding site" evidence="1">
    <location>
        <position position="240"/>
    </location>
    <ligand>
        <name>K(+)</name>
        <dbReference type="ChEBI" id="CHEBI:29103"/>
    </ligand>
</feature>
<comment type="catalytic activity">
    <reaction evidence="1">
        <text>pyrrole-2-carboxylate + H(+) = 1H-pyrrole + CO2</text>
        <dbReference type="Rhea" id="RHEA:31375"/>
        <dbReference type="ChEBI" id="CHEBI:15378"/>
        <dbReference type="ChEBI" id="CHEBI:16526"/>
        <dbReference type="ChEBI" id="CHEBI:19203"/>
        <dbReference type="ChEBI" id="CHEBI:27660"/>
        <dbReference type="EC" id="4.1.1.93"/>
    </reaction>
</comment>
<feature type="binding site" evidence="1">
    <location>
        <position position="250"/>
    </location>
    <ligand>
        <name>K(+)</name>
        <dbReference type="ChEBI" id="CHEBI:29103"/>
    </ligand>
</feature>
<feature type="binding site" evidence="1">
    <location>
        <position position="239"/>
    </location>
    <ligand>
        <name>K(+)</name>
        <dbReference type="ChEBI" id="CHEBI:29103"/>
    </ligand>
</feature>
<feature type="domain" description="3-octaprenyl-4-hydroxybenzoate carboxy-lyase-like N-terminal" evidence="3">
    <location>
        <begin position="31"/>
        <end position="118"/>
    </location>
</feature>
<dbReference type="GO" id="GO:0046872">
    <property type="term" value="F:metal ion binding"/>
    <property type="evidence" value="ECO:0007669"/>
    <property type="project" value="UniProtKB-KW"/>
</dbReference>
<dbReference type="AlphaFoldDB" id="A0A1X2LDM7"/>
<comment type="cofactor">
    <cofactor evidence="1">
        <name>K(+)</name>
        <dbReference type="ChEBI" id="CHEBI:29103"/>
    </cofactor>
    <text evidence="1">Binds 1 K(+) per subunit.</text>
</comment>
<comment type="subunit">
    <text evidence="1">Homodimer.</text>
</comment>
<evidence type="ECO:0000259" key="4">
    <source>
        <dbReference type="Pfam" id="PF20696"/>
    </source>
</evidence>
<feature type="binding site" evidence="1">
    <location>
        <position position="250"/>
    </location>
    <ligand>
        <name>prenylated FMN</name>
        <dbReference type="ChEBI" id="CHEBI:87746"/>
    </ligand>
</feature>
<dbReference type="PANTHER" id="PTHR30108:SF17">
    <property type="entry name" value="FERULIC ACID DECARBOXYLASE 1"/>
    <property type="match status" value="1"/>
</dbReference>
<dbReference type="EMBL" id="NCXM01000002">
    <property type="protein sequence ID" value="OSC32110.1"/>
    <property type="molecule type" value="Genomic_DNA"/>
</dbReference>
<dbReference type="Gene3D" id="3.40.1670.10">
    <property type="entry name" value="UbiD C-terminal domain-like"/>
    <property type="match status" value="1"/>
</dbReference>
<feature type="binding site" evidence="1">
    <location>
        <position position="209"/>
    </location>
    <ligand>
        <name>prenylated FMN</name>
        <dbReference type="ChEBI" id="CHEBI:87746"/>
    </ligand>
</feature>
<comment type="cofactor">
    <cofactor evidence="1">
        <name>prenylated FMN</name>
        <dbReference type="ChEBI" id="CHEBI:87746"/>
    </cofactor>
    <text evidence="1">Binds 1 prenylated FMN per subunit.</text>
</comment>
<feature type="binding site" evidence="1">
    <location>
        <position position="187"/>
    </location>
    <ligand>
        <name>K(+)</name>
        <dbReference type="ChEBI" id="CHEBI:29103"/>
    </ligand>
</feature>
<keyword evidence="1" id="KW-0456">Lyase</keyword>
<dbReference type="SUPFAM" id="SSF50475">
    <property type="entry name" value="FMN-binding split barrel"/>
    <property type="match status" value="1"/>
</dbReference>
<dbReference type="EC" id="4.1.1.93" evidence="1"/>
<protein>
    <recommendedName>
        <fullName evidence="1">Pyrrole-2-carboxylic acid decarboxylase</fullName>
        <shortName evidence="1">P2C decarboxylase</shortName>
        <ecNumber evidence="1">4.1.1.93</ecNumber>
    </recommendedName>
</protein>
<keyword evidence="1" id="KW-0630">Potassium</keyword>
<dbReference type="InterPro" id="IPR049383">
    <property type="entry name" value="UbiD-like_N"/>
</dbReference>
<evidence type="ECO:0000259" key="2">
    <source>
        <dbReference type="Pfam" id="PF01977"/>
    </source>
</evidence>
<feature type="binding site" evidence="1">
    <location>
        <position position="407"/>
    </location>
    <ligand>
        <name>prenylated FMN</name>
        <dbReference type="ChEBI" id="CHEBI:87746"/>
    </ligand>
</feature>
<comment type="caution">
    <text evidence="1">Lacks conserved residue(s) required for the propagation of feature annotation.</text>
</comment>
<feature type="binding site" evidence="1">
    <location>
        <position position="208"/>
    </location>
    <ligand>
        <name>prenylated FMN</name>
        <dbReference type="ChEBI" id="CHEBI:87746"/>
    </ligand>
</feature>
<feature type="binding site" evidence="1">
    <location>
        <position position="191"/>
    </location>
    <ligand>
        <name>prenylated FMN</name>
        <dbReference type="ChEBI" id="CHEBI:87746"/>
    </ligand>
</feature>
<name>A0A1X2LDM7_9MYCO</name>
<dbReference type="Pfam" id="PF20695">
    <property type="entry name" value="UbiD_N"/>
    <property type="match status" value="1"/>
</dbReference>